<dbReference type="PRINTS" id="PR02008">
    <property type="entry name" value="RCMTFAMILY"/>
</dbReference>
<dbReference type="Gene3D" id="3.40.50.150">
    <property type="entry name" value="Vaccinia Virus protein VP39"/>
    <property type="match status" value="1"/>
</dbReference>
<comment type="similarity">
    <text evidence="5">Belongs to the class I-like SAM-binding methyltransferase superfamily. RsmB/NOP family.</text>
</comment>
<keyword evidence="2 5" id="KW-0808">Transferase</keyword>
<dbReference type="GO" id="GO:0008173">
    <property type="term" value="F:RNA methyltransferase activity"/>
    <property type="evidence" value="ECO:0007669"/>
    <property type="project" value="InterPro"/>
</dbReference>
<evidence type="ECO:0000313" key="8">
    <source>
        <dbReference type="EMBL" id="KAJ8947742.1"/>
    </source>
</evidence>
<feature type="compositionally biased region" description="Polar residues" evidence="6">
    <location>
        <begin position="457"/>
        <end position="473"/>
    </location>
</feature>
<dbReference type="EMBL" id="JAPWTK010000154">
    <property type="protein sequence ID" value="KAJ8947742.1"/>
    <property type="molecule type" value="Genomic_DNA"/>
</dbReference>
<protein>
    <recommendedName>
        <fullName evidence="7">SAM-dependent MTase RsmB/NOP-type domain-containing protein</fullName>
    </recommendedName>
</protein>
<evidence type="ECO:0000256" key="2">
    <source>
        <dbReference type="ARBA" id="ARBA00022679"/>
    </source>
</evidence>
<evidence type="ECO:0000256" key="3">
    <source>
        <dbReference type="ARBA" id="ARBA00022691"/>
    </source>
</evidence>
<keyword evidence="3 5" id="KW-0949">S-adenosyl-L-methionine</keyword>
<evidence type="ECO:0000256" key="6">
    <source>
        <dbReference type="SAM" id="MobiDB-lite"/>
    </source>
</evidence>
<comment type="caution">
    <text evidence="8">The sequence shown here is derived from an EMBL/GenBank/DDBJ whole genome shotgun (WGS) entry which is preliminary data.</text>
</comment>
<dbReference type="InterPro" id="IPR023267">
    <property type="entry name" value="RCMT"/>
</dbReference>
<proteinExistence type="inferred from homology"/>
<dbReference type="GO" id="GO:0070475">
    <property type="term" value="P:rRNA base methylation"/>
    <property type="evidence" value="ECO:0007669"/>
    <property type="project" value="TreeGrafter"/>
</dbReference>
<gene>
    <name evidence="8" type="ORF">NQ318_018004</name>
</gene>
<dbReference type="InterPro" id="IPR048889">
    <property type="entry name" value="NSUN5_RCM1_N"/>
</dbReference>
<dbReference type="InterPro" id="IPR001678">
    <property type="entry name" value="MeTrfase_RsmB-F_NOP2_dom"/>
</dbReference>
<feature type="active site" description="Nucleophile" evidence="5">
    <location>
        <position position="360"/>
    </location>
</feature>
<dbReference type="InterPro" id="IPR049561">
    <property type="entry name" value="NSUN5_7_fdxn-like"/>
</dbReference>
<dbReference type="SUPFAM" id="SSF53335">
    <property type="entry name" value="S-adenosyl-L-methionine-dependent methyltransferases"/>
    <property type="match status" value="1"/>
</dbReference>
<accession>A0AAV8Y8E5</accession>
<name>A0AAV8Y8E5_9CUCU</name>
<sequence>MFKHSVKVPRLYKIAAKVAKDAQEGIGSIKNLVYEQRKKHPNIKAIYALVTTLFQQNDEIESLLKKSQFLTKEPRANPWLIKILIVELLWGSKRLSGGSIPEKTVQAYEQIFKAHMSDTSSITKVNDNGGDVKPRYVRINTLLISLDEAVEGFRNEGWRLCKCLDKTDYEGFLNKITSLEEDEFLIDIHVPNLLIFPPKTAFYNHTAYKSGYIILQDKASCLPVHILSPPTGSTVLDMCAAPGMKTTQLAAVMYNEGTLYAVERNPKRFETLSKIVESSGAKCVKTENKDVLTCTAGDFPRVEYILVDPSCSGSGMTDRLDFEQEKSKGRIESLAGFQIKILRSALTRYPQAKRVVYSTCSIYPEENEDVVRQVMETNHFFKLVPAKQFVNDTWQNFGSSDYGDIGKFCLYAKPNEDFTNGFFVAKTAKKINLFNRKIYNYKKHVQSQENRRKQRQGLDNDQPYDNPQFSQNNKQDRRAEKGACAETNMVYEQTKEGRTCDQTEEESMSNINNNKYMHSQENGGGETSATAHNTASKKKKRKQRYAVDDTENFELVGETSEIKNSENPEQNCEEPVKRKKKKKNKEIDMFSESVAIITKKKRKYLRDNMDDQNENNAKEMPEGKT</sequence>
<feature type="binding site" evidence="5">
    <location>
        <position position="263"/>
    </location>
    <ligand>
        <name>S-adenosyl-L-methionine</name>
        <dbReference type="ChEBI" id="CHEBI:59789"/>
    </ligand>
</feature>
<dbReference type="PANTHER" id="PTHR22807:SF4">
    <property type="entry name" value="28S RRNA (CYTOSINE-C(5))-METHYLTRANSFERASE"/>
    <property type="match status" value="1"/>
</dbReference>
<feature type="compositionally biased region" description="Basic residues" evidence="6">
    <location>
        <begin position="535"/>
        <end position="544"/>
    </location>
</feature>
<evidence type="ECO:0000256" key="5">
    <source>
        <dbReference type="PROSITE-ProRule" id="PRU01023"/>
    </source>
</evidence>
<evidence type="ECO:0000256" key="4">
    <source>
        <dbReference type="ARBA" id="ARBA00022884"/>
    </source>
</evidence>
<keyword evidence="9" id="KW-1185">Reference proteome</keyword>
<feature type="compositionally biased region" description="Basic and acidic residues" evidence="6">
    <location>
        <begin position="474"/>
        <end position="483"/>
    </location>
</feature>
<feature type="region of interest" description="Disordered" evidence="6">
    <location>
        <begin position="444"/>
        <end position="545"/>
    </location>
</feature>
<dbReference type="PROSITE" id="PS51686">
    <property type="entry name" value="SAM_MT_RSMB_NOP"/>
    <property type="match status" value="1"/>
</dbReference>
<dbReference type="InterPro" id="IPR049560">
    <property type="entry name" value="MeTrfase_RsmB-F_NOP2_cat"/>
</dbReference>
<dbReference type="Proteomes" id="UP001162162">
    <property type="component" value="Unassembled WGS sequence"/>
</dbReference>
<organism evidence="8 9">
    <name type="scientific">Aromia moschata</name>
    <dbReference type="NCBI Taxonomy" id="1265417"/>
    <lineage>
        <taxon>Eukaryota</taxon>
        <taxon>Metazoa</taxon>
        <taxon>Ecdysozoa</taxon>
        <taxon>Arthropoda</taxon>
        <taxon>Hexapoda</taxon>
        <taxon>Insecta</taxon>
        <taxon>Pterygota</taxon>
        <taxon>Neoptera</taxon>
        <taxon>Endopterygota</taxon>
        <taxon>Coleoptera</taxon>
        <taxon>Polyphaga</taxon>
        <taxon>Cucujiformia</taxon>
        <taxon>Chrysomeloidea</taxon>
        <taxon>Cerambycidae</taxon>
        <taxon>Cerambycinae</taxon>
        <taxon>Callichromatini</taxon>
        <taxon>Aromia</taxon>
    </lineage>
</organism>
<dbReference type="PANTHER" id="PTHR22807">
    <property type="entry name" value="NOP2 YEAST -RELATED NOL1/NOP2/FMU SUN DOMAIN-CONTAINING"/>
    <property type="match status" value="1"/>
</dbReference>
<dbReference type="Pfam" id="PF21148">
    <property type="entry name" value="NSUN5_fdxn-like"/>
    <property type="match status" value="1"/>
</dbReference>
<feature type="binding site" evidence="5">
    <location>
        <position position="290"/>
    </location>
    <ligand>
        <name>S-adenosyl-L-methionine</name>
        <dbReference type="ChEBI" id="CHEBI:59789"/>
    </ligand>
</feature>
<dbReference type="Pfam" id="PF01189">
    <property type="entry name" value="Methyltr_RsmB-F"/>
    <property type="match status" value="1"/>
</dbReference>
<keyword evidence="1 5" id="KW-0489">Methyltransferase</keyword>
<keyword evidence="4 5" id="KW-0694">RNA-binding</keyword>
<feature type="compositionally biased region" description="Basic and acidic residues" evidence="6">
    <location>
        <begin position="616"/>
        <end position="625"/>
    </location>
</feature>
<feature type="region of interest" description="Disordered" evidence="6">
    <location>
        <begin position="558"/>
        <end position="584"/>
    </location>
</feature>
<reference evidence="8" key="1">
    <citation type="journal article" date="2023" name="Insect Mol. Biol.">
        <title>Genome sequencing provides insights into the evolution of gene families encoding plant cell wall-degrading enzymes in longhorned beetles.</title>
        <authorList>
            <person name="Shin N.R."/>
            <person name="Okamura Y."/>
            <person name="Kirsch R."/>
            <person name="Pauchet Y."/>
        </authorList>
    </citation>
    <scope>NUCLEOTIDE SEQUENCE</scope>
    <source>
        <strain evidence="8">AMC_N1</strain>
    </source>
</reference>
<dbReference type="AlphaFoldDB" id="A0AAV8Y8E5"/>
<evidence type="ECO:0000259" key="7">
    <source>
        <dbReference type="PROSITE" id="PS51686"/>
    </source>
</evidence>
<evidence type="ECO:0000256" key="1">
    <source>
        <dbReference type="ARBA" id="ARBA00022603"/>
    </source>
</evidence>
<feature type="region of interest" description="Disordered" evidence="6">
    <location>
        <begin position="603"/>
        <end position="625"/>
    </location>
</feature>
<feature type="binding site" evidence="5">
    <location>
        <position position="308"/>
    </location>
    <ligand>
        <name>S-adenosyl-L-methionine</name>
        <dbReference type="ChEBI" id="CHEBI:59789"/>
    </ligand>
</feature>
<dbReference type="Gene3D" id="3.30.70.1170">
    <property type="entry name" value="Sun protein, domain 3"/>
    <property type="match status" value="1"/>
</dbReference>
<dbReference type="GO" id="GO:0003723">
    <property type="term" value="F:RNA binding"/>
    <property type="evidence" value="ECO:0007669"/>
    <property type="project" value="UniProtKB-UniRule"/>
</dbReference>
<dbReference type="Pfam" id="PF21153">
    <property type="entry name" value="NSUN5_N"/>
    <property type="match status" value="1"/>
</dbReference>
<comment type="caution">
    <text evidence="5">Lacks conserved residue(s) required for the propagation of feature annotation.</text>
</comment>
<feature type="domain" description="SAM-dependent MTase RsmB/NOP-type" evidence="7">
    <location>
        <begin position="125"/>
        <end position="430"/>
    </location>
</feature>
<feature type="non-terminal residue" evidence="8">
    <location>
        <position position="625"/>
    </location>
</feature>
<evidence type="ECO:0000313" key="9">
    <source>
        <dbReference type="Proteomes" id="UP001162162"/>
    </source>
</evidence>
<dbReference type="GO" id="GO:0005730">
    <property type="term" value="C:nucleolus"/>
    <property type="evidence" value="ECO:0007669"/>
    <property type="project" value="TreeGrafter"/>
</dbReference>
<dbReference type="InterPro" id="IPR029063">
    <property type="entry name" value="SAM-dependent_MTases_sf"/>
</dbReference>
<feature type="compositionally biased region" description="Polar residues" evidence="6">
    <location>
        <begin position="508"/>
        <end position="534"/>
    </location>
</feature>